<gene>
    <name evidence="1" type="ORF">WHH00_04590</name>
</gene>
<dbReference type="RefSeq" id="WP_406636944.1">
    <property type="nucleotide sequence ID" value="NZ_CP148033.1"/>
</dbReference>
<sequence>MILTGTITNSDGSYNHIEAEGETYEEARENLYALLDEGQNLIVIRTDLEPAWSRSGRTTSAGDSSGLALSIRKECRKDLPDHAVSAETSTTTGSTSVSAMGSLSLLNLSKAVPFTLVGHECSPTGG</sequence>
<accession>A0ABZ2R899</accession>
<protein>
    <submittedName>
        <fullName evidence="1">Uncharacterized protein</fullName>
    </submittedName>
</protein>
<name>A0ABZ2R899_9MICC</name>
<reference evidence="1 2" key="1">
    <citation type="submission" date="2024-03" db="EMBL/GenBank/DDBJ databases">
        <title>Rhodococcus navarretei sp. nov. and Pseudarthrobacter quantumdoti sp. nov., two new species with the ability to biosynthesize Quantum Dots isolated from soil samples at Union Glacier, Antarctica.</title>
        <authorList>
            <person name="Vargas M."/>
        </authorList>
    </citation>
    <scope>NUCLEOTIDE SEQUENCE [LARGE SCALE GENOMIC DNA]</scope>
    <source>
        <strain evidence="1 2">RC-2-3</strain>
    </source>
</reference>
<evidence type="ECO:0000313" key="2">
    <source>
        <dbReference type="Proteomes" id="UP001623384"/>
    </source>
</evidence>
<organism evidence="1 2">
    <name type="scientific">Pseudarthrobacter quantipunctorum</name>
    <dbReference type="NCBI Taxonomy" id="3128980"/>
    <lineage>
        <taxon>Bacteria</taxon>
        <taxon>Bacillati</taxon>
        <taxon>Actinomycetota</taxon>
        <taxon>Actinomycetes</taxon>
        <taxon>Micrococcales</taxon>
        <taxon>Micrococcaceae</taxon>
        <taxon>Pseudarthrobacter</taxon>
    </lineage>
</organism>
<keyword evidence="2" id="KW-1185">Reference proteome</keyword>
<dbReference type="EMBL" id="CP148033">
    <property type="protein sequence ID" value="WXK94089.1"/>
    <property type="molecule type" value="Genomic_DNA"/>
</dbReference>
<proteinExistence type="predicted"/>
<evidence type="ECO:0000313" key="1">
    <source>
        <dbReference type="EMBL" id="WXK94089.1"/>
    </source>
</evidence>
<dbReference type="Proteomes" id="UP001623384">
    <property type="component" value="Chromosome"/>
</dbReference>